<evidence type="ECO:0000313" key="1">
    <source>
        <dbReference type="EMBL" id="JAE24953.1"/>
    </source>
</evidence>
<reference evidence="1" key="2">
    <citation type="journal article" date="2015" name="Data Brief">
        <title>Shoot transcriptome of the giant reed, Arundo donax.</title>
        <authorList>
            <person name="Barrero R.A."/>
            <person name="Guerrero F.D."/>
            <person name="Moolhuijzen P."/>
            <person name="Goolsby J.A."/>
            <person name="Tidwell J."/>
            <person name="Bellgard S.E."/>
            <person name="Bellgard M.I."/>
        </authorList>
    </citation>
    <scope>NUCLEOTIDE SEQUENCE</scope>
    <source>
        <tissue evidence="1">Shoot tissue taken approximately 20 cm above the soil surface</tissue>
    </source>
</reference>
<dbReference type="AlphaFoldDB" id="A0A0A9GWJ0"/>
<reference evidence="1" key="1">
    <citation type="submission" date="2014-09" db="EMBL/GenBank/DDBJ databases">
        <authorList>
            <person name="Magalhaes I.L.F."/>
            <person name="Oliveira U."/>
            <person name="Santos F.R."/>
            <person name="Vidigal T.H.D.A."/>
            <person name="Brescovit A.D."/>
            <person name="Santos A.J."/>
        </authorList>
    </citation>
    <scope>NUCLEOTIDE SEQUENCE</scope>
    <source>
        <tissue evidence="1">Shoot tissue taken approximately 20 cm above the soil surface</tissue>
    </source>
</reference>
<accession>A0A0A9GWJ0</accession>
<organism evidence="1">
    <name type="scientific">Arundo donax</name>
    <name type="common">Giant reed</name>
    <name type="synonym">Donax arundinaceus</name>
    <dbReference type="NCBI Taxonomy" id="35708"/>
    <lineage>
        <taxon>Eukaryota</taxon>
        <taxon>Viridiplantae</taxon>
        <taxon>Streptophyta</taxon>
        <taxon>Embryophyta</taxon>
        <taxon>Tracheophyta</taxon>
        <taxon>Spermatophyta</taxon>
        <taxon>Magnoliopsida</taxon>
        <taxon>Liliopsida</taxon>
        <taxon>Poales</taxon>
        <taxon>Poaceae</taxon>
        <taxon>PACMAD clade</taxon>
        <taxon>Arundinoideae</taxon>
        <taxon>Arundineae</taxon>
        <taxon>Arundo</taxon>
    </lineage>
</organism>
<name>A0A0A9GWJ0_ARUDO</name>
<dbReference type="EMBL" id="GBRH01172943">
    <property type="protein sequence ID" value="JAE24953.1"/>
    <property type="molecule type" value="Transcribed_RNA"/>
</dbReference>
<proteinExistence type="predicted"/>
<sequence>MEPETFELQADDAAGLVASDVEPGSHACPGRQNPVPVPAPVIRNGHETLPAPVACGQNVPAGTPVRPPMWVALRGGVHHQTLCCVVVGIAGRPRAHTHEPCGGAGCARAVEGPAALAPCRAAPEAERARAVKGPRVLAPWRASPALRTGGASGIGIIEGVVEGGRRPVLCGGRCADVVLVPSCGIWERGGRAPADASWRAAQRVGGSGRGAAHVWWGSGRRPVPASRAAGG</sequence>
<protein>
    <submittedName>
        <fullName evidence="1">Uncharacterized protein</fullName>
    </submittedName>
</protein>